<sequence length="382" mass="41015">MGVLSLARLHASHRLPLLWGPRNLPPPPSCCGGSVRSLTKSAAALALVLAATGCSDPVDKAAKARIFSPEDPPKVVASAKQKLPPEDVADNPQVSRRILGMDAAEVTERLGPHFFQSTLGYEWAGPNGNTPVKLTETRSFRAGPGGVNGDFHGILENSRDQGLEVMRVQGQVFARNRYGPYRQRLRDRGMAERTRTELTGAIRDFDSLFQGRIKLTPAGTVTHEGRTAWKYAVSLGPVQEGVAPQKMPAAFVPKNADETTKRRANFFTHRMPRTLEGEVLVDADTSVVLKARLDGRIGVPQEKTPEAAELRMTLESSLTEIGKDPKLAPPQDFLPDADKPQGIADALDAFGIPRGKAGDSPSTPGTTPASAAPEPEDEGEGN</sequence>
<reference evidence="2 3" key="1">
    <citation type="submission" date="2020-02" db="EMBL/GenBank/DDBJ databases">
        <authorList>
            <person name="Babadi Z.K."/>
            <person name="Risdian C."/>
            <person name="Ebrahimipour G.H."/>
            <person name="Wink J."/>
        </authorList>
    </citation>
    <scope>NUCLEOTIDE SEQUENCE [LARGE SCALE GENOMIC DNA]</scope>
    <source>
        <strain evidence="2 3">ZKHCc1 1396</strain>
    </source>
</reference>
<organism evidence="2 3">
    <name type="scientific">Corallococcus soli</name>
    <dbReference type="NCBI Taxonomy" id="2710757"/>
    <lineage>
        <taxon>Bacteria</taxon>
        <taxon>Pseudomonadati</taxon>
        <taxon>Myxococcota</taxon>
        <taxon>Myxococcia</taxon>
        <taxon>Myxococcales</taxon>
        <taxon>Cystobacterineae</taxon>
        <taxon>Myxococcaceae</taxon>
        <taxon>Corallococcus</taxon>
    </lineage>
</organism>
<accession>A0ABR9PII1</accession>
<evidence type="ECO:0000313" key="3">
    <source>
        <dbReference type="Proteomes" id="UP001516472"/>
    </source>
</evidence>
<dbReference type="Proteomes" id="UP001516472">
    <property type="component" value="Unassembled WGS sequence"/>
</dbReference>
<proteinExistence type="predicted"/>
<evidence type="ECO:0000313" key="2">
    <source>
        <dbReference type="EMBL" id="MBE4747700.1"/>
    </source>
</evidence>
<dbReference type="EMBL" id="JAAIYO010000001">
    <property type="protein sequence ID" value="MBE4747700.1"/>
    <property type="molecule type" value="Genomic_DNA"/>
</dbReference>
<feature type="region of interest" description="Disordered" evidence="1">
    <location>
        <begin position="321"/>
        <end position="382"/>
    </location>
</feature>
<evidence type="ECO:0000256" key="1">
    <source>
        <dbReference type="SAM" id="MobiDB-lite"/>
    </source>
</evidence>
<name>A0ABR9PII1_9BACT</name>
<feature type="compositionally biased region" description="Polar residues" evidence="1">
    <location>
        <begin position="360"/>
        <end position="369"/>
    </location>
</feature>
<protein>
    <recommendedName>
        <fullName evidence="4">Lipoprotein</fullName>
    </recommendedName>
</protein>
<comment type="caution">
    <text evidence="2">The sequence shown here is derived from an EMBL/GenBank/DDBJ whole genome shotgun (WGS) entry which is preliminary data.</text>
</comment>
<keyword evidence="3" id="KW-1185">Reference proteome</keyword>
<evidence type="ECO:0008006" key="4">
    <source>
        <dbReference type="Google" id="ProtNLM"/>
    </source>
</evidence>
<gene>
    <name evidence="2" type="ORF">G4177_05835</name>
</gene>